<keyword evidence="5 6" id="KW-0349">Heme</keyword>
<evidence type="ECO:0000256" key="4">
    <source>
        <dbReference type="ARBA" id="ARBA00023033"/>
    </source>
</evidence>
<dbReference type="GO" id="GO:0005737">
    <property type="term" value="C:cytoplasm"/>
    <property type="evidence" value="ECO:0007669"/>
    <property type="project" value="TreeGrafter"/>
</dbReference>
<evidence type="ECO:0000256" key="6">
    <source>
        <dbReference type="RuleBase" id="RU000461"/>
    </source>
</evidence>
<evidence type="ECO:0000313" key="8">
    <source>
        <dbReference type="Proteomes" id="UP000270094"/>
    </source>
</evidence>
<dbReference type="Pfam" id="PF00067">
    <property type="entry name" value="p450"/>
    <property type="match status" value="1"/>
</dbReference>
<evidence type="ECO:0000313" key="7">
    <source>
        <dbReference type="EMBL" id="VDM68100.1"/>
    </source>
</evidence>
<dbReference type="PRINTS" id="PR00385">
    <property type="entry name" value="P450"/>
</dbReference>
<evidence type="ECO:0000256" key="5">
    <source>
        <dbReference type="PIRSR" id="PIRSR602401-1"/>
    </source>
</evidence>
<dbReference type="SUPFAM" id="SSF48264">
    <property type="entry name" value="Cytochrome P450"/>
    <property type="match status" value="1"/>
</dbReference>
<dbReference type="EMBL" id="UYYB01007644">
    <property type="protein sequence ID" value="VDM68100.1"/>
    <property type="molecule type" value="Genomic_DNA"/>
</dbReference>
<keyword evidence="8" id="KW-1185">Reference proteome</keyword>
<keyword evidence="6" id="KW-0560">Oxidoreductase</keyword>
<organism evidence="7 8">
    <name type="scientific">Strongylus vulgaris</name>
    <name type="common">Blood worm</name>
    <dbReference type="NCBI Taxonomy" id="40348"/>
    <lineage>
        <taxon>Eukaryota</taxon>
        <taxon>Metazoa</taxon>
        <taxon>Ecdysozoa</taxon>
        <taxon>Nematoda</taxon>
        <taxon>Chromadorea</taxon>
        <taxon>Rhabditida</taxon>
        <taxon>Rhabditina</taxon>
        <taxon>Rhabditomorpha</taxon>
        <taxon>Strongyloidea</taxon>
        <taxon>Strongylidae</taxon>
        <taxon>Strongylus</taxon>
    </lineage>
</organism>
<dbReference type="Gene3D" id="1.10.630.10">
    <property type="entry name" value="Cytochrome P450"/>
    <property type="match status" value="1"/>
</dbReference>
<sequence length="145" mass="16055">MKLVKEILRLASVINVNLFRKADSDTEIGGFPVPKNTAVSAELSLILSDEKRFPNPDVFDPSRFINDPSLSSIVVPFGLGRRVCLGESLARAELYLVIIFAPLLDQIFRSPAMFYFVILFEVLEGLHQQQKSTSLASCGSPNILN</sequence>
<reference evidence="7 8" key="1">
    <citation type="submission" date="2018-11" db="EMBL/GenBank/DDBJ databases">
        <authorList>
            <consortium name="Pathogen Informatics"/>
        </authorList>
    </citation>
    <scope>NUCLEOTIDE SEQUENCE [LARGE SCALE GENOMIC DNA]</scope>
</reference>
<dbReference type="PANTHER" id="PTHR24300:SF375">
    <property type="entry name" value="CYTOCHROME P450 FAMILY"/>
    <property type="match status" value="1"/>
</dbReference>
<keyword evidence="3 5" id="KW-0408">Iron</keyword>
<dbReference type="GO" id="GO:0016712">
    <property type="term" value="F:oxidoreductase activity, acting on paired donors, with incorporation or reduction of molecular oxygen, reduced flavin or flavoprotein as one donor, and incorporation of one atom of oxygen"/>
    <property type="evidence" value="ECO:0007669"/>
    <property type="project" value="TreeGrafter"/>
</dbReference>
<dbReference type="InterPro" id="IPR017972">
    <property type="entry name" value="Cyt_P450_CS"/>
</dbReference>
<accession>A0A3P7I5M7</accession>
<dbReference type="PROSITE" id="PS00086">
    <property type="entry name" value="CYTOCHROME_P450"/>
    <property type="match status" value="1"/>
</dbReference>
<comment type="similarity">
    <text evidence="1 6">Belongs to the cytochrome P450 family.</text>
</comment>
<dbReference type="InterPro" id="IPR001128">
    <property type="entry name" value="Cyt_P450"/>
</dbReference>
<dbReference type="GO" id="GO:0006082">
    <property type="term" value="P:organic acid metabolic process"/>
    <property type="evidence" value="ECO:0007669"/>
    <property type="project" value="TreeGrafter"/>
</dbReference>
<proteinExistence type="inferred from homology"/>
<dbReference type="InterPro" id="IPR002401">
    <property type="entry name" value="Cyt_P450_E_grp-I"/>
</dbReference>
<feature type="binding site" description="axial binding residue" evidence="5">
    <location>
        <position position="84"/>
    </location>
    <ligand>
        <name>heme</name>
        <dbReference type="ChEBI" id="CHEBI:30413"/>
    </ligand>
    <ligandPart>
        <name>Fe</name>
        <dbReference type="ChEBI" id="CHEBI:18248"/>
    </ligandPart>
</feature>
<keyword evidence="2 5" id="KW-0479">Metal-binding</keyword>
<dbReference type="Proteomes" id="UP000270094">
    <property type="component" value="Unassembled WGS sequence"/>
</dbReference>
<dbReference type="GO" id="GO:0006805">
    <property type="term" value="P:xenobiotic metabolic process"/>
    <property type="evidence" value="ECO:0007669"/>
    <property type="project" value="TreeGrafter"/>
</dbReference>
<dbReference type="PRINTS" id="PR00463">
    <property type="entry name" value="EP450I"/>
</dbReference>
<dbReference type="GO" id="GO:0005506">
    <property type="term" value="F:iron ion binding"/>
    <property type="evidence" value="ECO:0007669"/>
    <property type="project" value="InterPro"/>
</dbReference>
<evidence type="ECO:0000256" key="2">
    <source>
        <dbReference type="ARBA" id="ARBA00022723"/>
    </source>
</evidence>
<keyword evidence="4 6" id="KW-0503">Monooxygenase</keyword>
<dbReference type="OrthoDB" id="2789670at2759"/>
<dbReference type="PANTHER" id="PTHR24300">
    <property type="entry name" value="CYTOCHROME P450 508A4-RELATED"/>
    <property type="match status" value="1"/>
</dbReference>
<evidence type="ECO:0000256" key="1">
    <source>
        <dbReference type="ARBA" id="ARBA00010617"/>
    </source>
</evidence>
<comment type="cofactor">
    <cofactor evidence="5">
        <name>heme</name>
        <dbReference type="ChEBI" id="CHEBI:30413"/>
    </cofactor>
</comment>
<gene>
    <name evidence="7" type="ORF">SVUK_LOCUS3098</name>
</gene>
<dbReference type="GO" id="GO:0020037">
    <property type="term" value="F:heme binding"/>
    <property type="evidence" value="ECO:0007669"/>
    <property type="project" value="InterPro"/>
</dbReference>
<name>A0A3P7I5M7_STRVU</name>
<evidence type="ECO:0000256" key="3">
    <source>
        <dbReference type="ARBA" id="ARBA00023004"/>
    </source>
</evidence>
<dbReference type="AlphaFoldDB" id="A0A3P7I5M7"/>
<dbReference type="InterPro" id="IPR050182">
    <property type="entry name" value="Cytochrome_P450_fam2"/>
</dbReference>
<protein>
    <submittedName>
        <fullName evidence="7">Uncharacterized protein</fullName>
    </submittedName>
</protein>
<dbReference type="InterPro" id="IPR036396">
    <property type="entry name" value="Cyt_P450_sf"/>
</dbReference>